<accession>A0A5D5ANH8</accession>
<dbReference type="InterPro" id="IPR032466">
    <property type="entry name" value="Metal_Hydrolase"/>
</dbReference>
<evidence type="ECO:0000313" key="1">
    <source>
        <dbReference type="EMBL" id="TYT62553.1"/>
    </source>
</evidence>
<name>A0A5D5ANH8_9EURY</name>
<reference evidence="1 2" key="1">
    <citation type="submission" date="2019-08" db="EMBL/GenBank/DDBJ databases">
        <title>Archaea genome.</title>
        <authorList>
            <person name="Kajale S."/>
            <person name="Shouche Y."/>
            <person name="Deshpande N."/>
            <person name="Sharma A."/>
        </authorList>
    </citation>
    <scope>NUCLEOTIDE SEQUENCE [LARGE SCALE GENOMIC DNA]</scope>
    <source>
        <strain evidence="1 2">ESP3B_9</strain>
    </source>
</reference>
<gene>
    <name evidence="1" type="ORF">FYC77_07240</name>
</gene>
<protein>
    <recommendedName>
        <fullName evidence="3">PHP domain-containing protein</fullName>
    </recommendedName>
</protein>
<dbReference type="Pfam" id="PF19799">
    <property type="entry name" value="DUF6282"/>
    <property type="match status" value="1"/>
</dbReference>
<evidence type="ECO:0000313" key="2">
    <source>
        <dbReference type="Proteomes" id="UP000324104"/>
    </source>
</evidence>
<comment type="caution">
    <text evidence="1">The sequence shown here is derived from an EMBL/GenBank/DDBJ whole genome shotgun (WGS) entry which is preliminary data.</text>
</comment>
<dbReference type="Proteomes" id="UP000324104">
    <property type="component" value="Unassembled WGS sequence"/>
</dbReference>
<evidence type="ECO:0008006" key="3">
    <source>
        <dbReference type="Google" id="ProtNLM"/>
    </source>
</evidence>
<dbReference type="AlphaFoldDB" id="A0A5D5ANH8"/>
<proteinExistence type="predicted"/>
<dbReference type="RefSeq" id="WP_149080840.1">
    <property type="nucleotide sequence ID" value="NZ_VTAW01000007.1"/>
</dbReference>
<sequence length="294" mass="32137">MTDPIDVSGLIDIHVHCGPSPFDRRTDGYECAREAANAGMDAVVLKEHHLPTAYGVPYIDRLLERDGLEVDVIGSVVLNYCNGGFNPFAVESAIAYGADVIWGPTIDARHHAEQTGSLGAFLGVDAGAEYEDRDGISALEDGDLTADVRLCLDKVIAHDVVFCLGHLSYEETVAIVDYLAEAGHERIVVDHPNYGVTDLSIDQQRTLAERGAYLNFPFMGLSPKYSWISSEELYENIREIGVDRCVLSSDVGQQVNPSSPESLRILGETLRSEGLSESEFRTMAGETPRSLLFE</sequence>
<keyword evidence="2" id="KW-1185">Reference proteome</keyword>
<organism evidence="1 2">
    <name type="scientific">Natrialba swarupiae</name>
    <dbReference type="NCBI Taxonomy" id="2448032"/>
    <lineage>
        <taxon>Archaea</taxon>
        <taxon>Methanobacteriati</taxon>
        <taxon>Methanobacteriota</taxon>
        <taxon>Stenosarchaea group</taxon>
        <taxon>Halobacteria</taxon>
        <taxon>Halobacteriales</taxon>
        <taxon>Natrialbaceae</taxon>
        <taxon>Natrialba</taxon>
    </lineage>
</organism>
<dbReference type="InterPro" id="IPR046249">
    <property type="entry name" value="DUF6282"/>
</dbReference>
<dbReference type="Gene3D" id="3.20.20.140">
    <property type="entry name" value="Metal-dependent hydrolases"/>
    <property type="match status" value="1"/>
</dbReference>
<dbReference type="SUPFAM" id="SSF51556">
    <property type="entry name" value="Metallo-dependent hydrolases"/>
    <property type="match status" value="1"/>
</dbReference>
<dbReference type="EMBL" id="VTAW01000007">
    <property type="protein sequence ID" value="TYT62553.1"/>
    <property type="molecule type" value="Genomic_DNA"/>
</dbReference>